<dbReference type="InterPro" id="IPR007492">
    <property type="entry name" value="LytTR_DNA-bd_dom"/>
</dbReference>
<evidence type="ECO:0000256" key="6">
    <source>
        <dbReference type="PROSITE-ProRule" id="PRU00169"/>
    </source>
</evidence>
<evidence type="ECO:0000313" key="10">
    <source>
        <dbReference type="Proteomes" id="UP001501469"/>
    </source>
</evidence>
<organism evidence="9 10">
    <name type="scientific">Hymenobacter glaciei</name>
    <dbReference type="NCBI Taxonomy" id="877209"/>
    <lineage>
        <taxon>Bacteria</taxon>
        <taxon>Pseudomonadati</taxon>
        <taxon>Bacteroidota</taxon>
        <taxon>Cytophagia</taxon>
        <taxon>Cytophagales</taxon>
        <taxon>Hymenobacteraceae</taxon>
        <taxon>Hymenobacter</taxon>
    </lineage>
</organism>
<dbReference type="InterPro" id="IPR001789">
    <property type="entry name" value="Sig_transdc_resp-reg_receiver"/>
</dbReference>
<evidence type="ECO:0000259" key="7">
    <source>
        <dbReference type="PROSITE" id="PS50110"/>
    </source>
</evidence>
<dbReference type="EMBL" id="BAABDK010000029">
    <property type="protein sequence ID" value="GAA4046638.1"/>
    <property type="molecule type" value="Genomic_DNA"/>
</dbReference>
<keyword evidence="3" id="KW-0805">Transcription regulation</keyword>
<dbReference type="Gene3D" id="3.40.50.2300">
    <property type="match status" value="1"/>
</dbReference>
<dbReference type="PANTHER" id="PTHR48111">
    <property type="entry name" value="REGULATOR OF RPOS"/>
    <property type="match status" value="1"/>
</dbReference>
<feature type="domain" description="HTH LytTR-type" evidence="8">
    <location>
        <begin position="175"/>
        <end position="262"/>
    </location>
</feature>
<dbReference type="InterPro" id="IPR039420">
    <property type="entry name" value="WalR-like"/>
</dbReference>
<dbReference type="CDD" id="cd17534">
    <property type="entry name" value="REC_DC-like"/>
    <property type="match status" value="1"/>
</dbReference>
<dbReference type="PROSITE" id="PS50110">
    <property type="entry name" value="RESPONSE_REGULATORY"/>
    <property type="match status" value="1"/>
</dbReference>
<comment type="caution">
    <text evidence="9">The sequence shown here is derived from an EMBL/GenBank/DDBJ whole genome shotgun (WGS) entry which is preliminary data.</text>
</comment>
<keyword evidence="10" id="KW-1185">Reference proteome</keyword>
<gene>
    <name evidence="9" type="ORF">GCM10022409_35870</name>
</gene>
<name>A0ABP7ULG9_9BACT</name>
<feature type="domain" description="Response regulatory" evidence="7">
    <location>
        <begin position="11"/>
        <end position="126"/>
    </location>
</feature>
<dbReference type="PANTHER" id="PTHR48111:SF1">
    <property type="entry name" value="TWO-COMPONENT RESPONSE REGULATOR ORR33"/>
    <property type="match status" value="1"/>
</dbReference>
<proteinExistence type="predicted"/>
<protein>
    <recommendedName>
        <fullName evidence="11">DNA-binding response regulator</fullName>
    </recommendedName>
</protein>
<dbReference type="PROSITE" id="PS50930">
    <property type="entry name" value="HTH_LYTTR"/>
    <property type="match status" value="1"/>
</dbReference>
<evidence type="ECO:0000256" key="4">
    <source>
        <dbReference type="ARBA" id="ARBA00023125"/>
    </source>
</evidence>
<keyword evidence="5" id="KW-0804">Transcription</keyword>
<feature type="modified residue" description="4-aspartylphosphate" evidence="6">
    <location>
        <position position="61"/>
    </location>
</feature>
<evidence type="ECO:0000256" key="5">
    <source>
        <dbReference type="ARBA" id="ARBA00023163"/>
    </source>
</evidence>
<keyword evidence="1 6" id="KW-0597">Phosphoprotein</keyword>
<evidence type="ECO:0008006" key="11">
    <source>
        <dbReference type="Google" id="ProtNLM"/>
    </source>
</evidence>
<evidence type="ECO:0000256" key="1">
    <source>
        <dbReference type="ARBA" id="ARBA00022553"/>
    </source>
</evidence>
<dbReference type="SUPFAM" id="SSF52172">
    <property type="entry name" value="CheY-like"/>
    <property type="match status" value="1"/>
</dbReference>
<evidence type="ECO:0000256" key="2">
    <source>
        <dbReference type="ARBA" id="ARBA00023012"/>
    </source>
</evidence>
<dbReference type="Pfam" id="PF04397">
    <property type="entry name" value="LytTR"/>
    <property type="match status" value="1"/>
</dbReference>
<evidence type="ECO:0000259" key="8">
    <source>
        <dbReference type="PROSITE" id="PS50930"/>
    </source>
</evidence>
<sequence length="265" mass="29534">MLPSLPETAIRILLIEDEAILALDLADLLQGEGYAVVGIADNGPQALELYQEHIVDLVLCDIRIRGPWDGIETVRRLAAVRAVPVIYLSAFSDRATRERALLTLPAAYLLKPVTLDSLRVAIELALHTLSCQIAVAAVPETDVGARVVPPAIGHEPLLRLADQVFIRQNYRFMRVPLAEIILLQADNTYTLLFASGRKFALRLPLGQVLDRLASDDLVRVHRSYAVNIRRADSFTEQEIILAEQVVPLGRQYREEFLRRFSNPGS</sequence>
<keyword evidence="2" id="KW-0902">Two-component regulatory system</keyword>
<accession>A0ABP7ULG9</accession>
<dbReference type="InterPro" id="IPR011006">
    <property type="entry name" value="CheY-like_superfamily"/>
</dbReference>
<dbReference type="Pfam" id="PF00072">
    <property type="entry name" value="Response_reg"/>
    <property type="match status" value="1"/>
</dbReference>
<evidence type="ECO:0000313" key="9">
    <source>
        <dbReference type="EMBL" id="GAA4046638.1"/>
    </source>
</evidence>
<reference evidence="10" key="1">
    <citation type="journal article" date="2019" name="Int. J. Syst. Evol. Microbiol.">
        <title>The Global Catalogue of Microorganisms (GCM) 10K type strain sequencing project: providing services to taxonomists for standard genome sequencing and annotation.</title>
        <authorList>
            <consortium name="The Broad Institute Genomics Platform"/>
            <consortium name="The Broad Institute Genome Sequencing Center for Infectious Disease"/>
            <person name="Wu L."/>
            <person name="Ma J."/>
        </authorList>
    </citation>
    <scope>NUCLEOTIDE SEQUENCE [LARGE SCALE GENOMIC DNA]</scope>
    <source>
        <strain evidence="10">JCM 17225</strain>
    </source>
</reference>
<dbReference type="Proteomes" id="UP001501469">
    <property type="component" value="Unassembled WGS sequence"/>
</dbReference>
<keyword evidence="4" id="KW-0238">DNA-binding</keyword>
<evidence type="ECO:0000256" key="3">
    <source>
        <dbReference type="ARBA" id="ARBA00023015"/>
    </source>
</evidence>
<dbReference type="SMART" id="SM00448">
    <property type="entry name" value="REC"/>
    <property type="match status" value="1"/>
</dbReference>
<dbReference type="SMART" id="SM00850">
    <property type="entry name" value="LytTR"/>
    <property type="match status" value="1"/>
</dbReference>
<dbReference type="RefSeq" id="WP_345057245.1">
    <property type="nucleotide sequence ID" value="NZ_BAABDK010000029.1"/>
</dbReference>
<dbReference type="Gene3D" id="2.40.50.1020">
    <property type="entry name" value="LytTr DNA-binding domain"/>
    <property type="match status" value="1"/>
</dbReference>